<dbReference type="InterPro" id="IPR006357">
    <property type="entry name" value="HAD-SF_hydro_IIA"/>
</dbReference>
<keyword evidence="1" id="KW-0378">Hydrolase</keyword>
<dbReference type="GO" id="GO:0046872">
    <property type="term" value="F:metal ion binding"/>
    <property type="evidence" value="ECO:0007669"/>
    <property type="project" value="UniProtKB-KW"/>
</dbReference>
<name>A0AAV8VYH9_9CUCU</name>
<feature type="binding site" evidence="2">
    <location>
        <begin position="65"/>
        <end position="67"/>
    </location>
    <ligand>
        <name>substrate</name>
    </ligand>
</feature>
<evidence type="ECO:0000256" key="1">
    <source>
        <dbReference type="PIRNR" id="PIRNR000915"/>
    </source>
</evidence>
<dbReference type="PANTHER" id="PTHR19288:SF4">
    <property type="entry name" value="RE04130P-RELATED"/>
    <property type="match status" value="1"/>
</dbReference>
<dbReference type="Pfam" id="PF13242">
    <property type="entry name" value="Hydrolase_like"/>
    <property type="match status" value="1"/>
</dbReference>
<dbReference type="GO" id="GO:0005737">
    <property type="term" value="C:cytoplasm"/>
    <property type="evidence" value="ECO:0007669"/>
    <property type="project" value="TreeGrafter"/>
</dbReference>
<dbReference type="SUPFAM" id="SSF56784">
    <property type="entry name" value="HAD-like"/>
    <property type="match status" value="1"/>
</dbReference>
<dbReference type="AlphaFoldDB" id="A0AAV8VYH9"/>
<keyword evidence="5" id="KW-1185">Reference proteome</keyword>
<dbReference type="EMBL" id="JANEYG010000018">
    <property type="protein sequence ID" value="KAJ8919373.1"/>
    <property type="molecule type" value="Genomic_DNA"/>
</dbReference>
<dbReference type="Proteomes" id="UP001159042">
    <property type="component" value="Unassembled WGS sequence"/>
</dbReference>
<evidence type="ECO:0000256" key="3">
    <source>
        <dbReference type="PIRSR" id="PIRSR000915-3"/>
    </source>
</evidence>
<comment type="similarity">
    <text evidence="1">Belongs to the HAD-like hydrolase superfamily.</text>
</comment>
<keyword evidence="3" id="KW-0479">Metal-binding</keyword>
<evidence type="ECO:0000256" key="2">
    <source>
        <dbReference type="PIRSR" id="PIRSR000915-2"/>
    </source>
</evidence>
<organism evidence="4 5">
    <name type="scientific">Exocentrus adspersus</name>
    <dbReference type="NCBI Taxonomy" id="1586481"/>
    <lineage>
        <taxon>Eukaryota</taxon>
        <taxon>Metazoa</taxon>
        <taxon>Ecdysozoa</taxon>
        <taxon>Arthropoda</taxon>
        <taxon>Hexapoda</taxon>
        <taxon>Insecta</taxon>
        <taxon>Pterygota</taxon>
        <taxon>Neoptera</taxon>
        <taxon>Endopterygota</taxon>
        <taxon>Coleoptera</taxon>
        <taxon>Polyphaga</taxon>
        <taxon>Cucujiformia</taxon>
        <taxon>Chrysomeloidea</taxon>
        <taxon>Cerambycidae</taxon>
        <taxon>Lamiinae</taxon>
        <taxon>Acanthocinini</taxon>
        <taxon>Exocentrus</taxon>
    </lineage>
</organism>
<evidence type="ECO:0000313" key="5">
    <source>
        <dbReference type="Proteomes" id="UP001159042"/>
    </source>
</evidence>
<comment type="cofactor">
    <cofactor evidence="3">
        <name>Mg(2+)</name>
        <dbReference type="ChEBI" id="CHEBI:18420"/>
    </cofactor>
    <text evidence="3">Divalent metal ions. Mg(2+) is the most effective.</text>
</comment>
<dbReference type="NCBIfam" id="TIGR01460">
    <property type="entry name" value="HAD-SF-IIA"/>
    <property type="match status" value="1"/>
</dbReference>
<dbReference type="InterPro" id="IPR023214">
    <property type="entry name" value="HAD_sf"/>
</dbReference>
<protein>
    <recommendedName>
        <fullName evidence="6">4-nitrophenylphosphatase</fullName>
    </recommendedName>
</protein>
<proteinExistence type="inferred from homology"/>
<dbReference type="Gene3D" id="3.40.50.1000">
    <property type="entry name" value="HAD superfamily/HAD-like"/>
    <property type="match status" value="2"/>
</dbReference>
<accession>A0AAV8VYH9</accession>
<feature type="binding site" evidence="3">
    <location>
        <position position="250"/>
    </location>
    <ligand>
        <name>Mg(2+)</name>
        <dbReference type="ChEBI" id="CHEBI:18420"/>
    </ligand>
</feature>
<evidence type="ECO:0008006" key="6">
    <source>
        <dbReference type="Google" id="ProtNLM"/>
    </source>
</evidence>
<dbReference type="GO" id="GO:0016791">
    <property type="term" value="F:phosphatase activity"/>
    <property type="evidence" value="ECO:0007669"/>
    <property type="project" value="TreeGrafter"/>
</dbReference>
<feature type="binding site" evidence="2">
    <location>
        <position position="223"/>
    </location>
    <ligand>
        <name>substrate</name>
    </ligand>
</feature>
<dbReference type="Pfam" id="PF13344">
    <property type="entry name" value="Hydrolase_6"/>
    <property type="match status" value="1"/>
</dbReference>
<sequence>MKNLAEVSNSEQLAFISSFDHVLSDLDDISFYYLGVIWLLYKPLPDVSACINSLRRNGKMVHFVSNNSTVPTDVLKERLSSCGIQAEDENIITPIKAILAYLKKIQFNKKLYVIGLNWIKTLLREEGFSILEGPLVVEESIPSLFSHLNDDENIGAVLVEFDININYIKLQQAVTYLKRKDCIFIVGAGDARLPFGIGHLIGPHYYINILSDFSGREPLKIAKPSIYYNDFIKERFNNMSNPSRVLFIGDSISEDMAFASKCGYQKLLVLTGLTKKENLSNWEHPEEHKPEYYVESLSVLNRIMETCPSSSI</sequence>
<evidence type="ECO:0000313" key="4">
    <source>
        <dbReference type="EMBL" id="KAJ8919373.1"/>
    </source>
</evidence>
<dbReference type="PIRSF" id="PIRSF000915">
    <property type="entry name" value="PGP-type_phosphatase"/>
    <property type="match status" value="1"/>
</dbReference>
<comment type="caution">
    <text evidence="4">The sequence shown here is derived from an EMBL/GenBank/DDBJ whole genome shotgun (WGS) entry which is preliminary data.</text>
</comment>
<dbReference type="InterPro" id="IPR036412">
    <property type="entry name" value="HAD-like_sf"/>
</dbReference>
<dbReference type="PANTHER" id="PTHR19288">
    <property type="entry name" value="4-NITROPHENYLPHOSPHATASE-RELATED"/>
    <property type="match status" value="1"/>
</dbReference>
<reference evidence="4 5" key="1">
    <citation type="journal article" date="2023" name="Insect Mol. Biol.">
        <title>Genome sequencing provides insights into the evolution of gene families encoding plant cell wall-degrading enzymes in longhorned beetles.</title>
        <authorList>
            <person name="Shin N.R."/>
            <person name="Okamura Y."/>
            <person name="Kirsch R."/>
            <person name="Pauchet Y."/>
        </authorList>
    </citation>
    <scope>NUCLEOTIDE SEQUENCE [LARGE SCALE GENOMIC DNA]</scope>
    <source>
        <strain evidence="4">EAD_L_NR</strain>
    </source>
</reference>
<keyword evidence="3" id="KW-0460">Magnesium</keyword>
<gene>
    <name evidence="4" type="ORF">NQ315_016466</name>
</gene>